<evidence type="ECO:0000313" key="2">
    <source>
        <dbReference type="EMBL" id="KAF2208427.1"/>
    </source>
</evidence>
<organism evidence="2 3">
    <name type="scientific">Cercospora zeae-maydis SCOH1-5</name>
    <dbReference type="NCBI Taxonomy" id="717836"/>
    <lineage>
        <taxon>Eukaryota</taxon>
        <taxon>Fungi</taxon>
        <taxon>Dikarya</taxon>
        <taxon>Ascomycota</taxon>
        <taxon>Pezizomycotina</taxon>
        <taxon>Dothideomycetes</taxon>
        <taxon>Dothideomycetidae</taxon>
        <taxon>Mycosphaerellales</taxon>
        <taxon>Mycosphaerellaceae</taxon>
        <taxon>Cercospora</taxon>
    </lineage>
</organism>
<protein>
    <submittedName>
        <fullName evidence="2">Uncharacterized protein</fullName>
    </submittedName>
</protein>
<reference evidence="2" key="1">
    <citation type="journal article" date="2020" name="Stud. Mycol.">
        <title>101 Dothideomycetes genomes: a test case for predicting lifestyles and emergence of pathogens.</title>
        <authorList>
            <person name="Haridas S."/>
            <person name="Albert R."/>
            <person name="Binder M."/>
            <person name="Bloem J."/>
            <person name="Labutti K."/>
            <person name="Salamov A."/>
            <person name="Andreopoulos B."/>
            <person name="Baker S."/>
            <person name="Barry K."/>
            <person name="Bills G."/>
            <person name="Bluhm B."/>
            <person name="Cannon C."/>
            <person name="Castanera R."/>
            <person name="Culley D."/>
            <person name="Daum C."/>
            <person name="Ezra D."/>
            <person name="Gonzalez J."/>
            <person name="Henrissat B."/>
            <person name="Kuo A."/>
            <person name="Liang C."/>
            <person name="Lipzen A."/>
            <person name="Lutzoni F."/>
            <person name="Magnuson J."/>
            <person name="Mondo S."/>
            <person name="Nolan M."/>
            <person name="Ohm R."/>
            <person name="Pangilinan J."/>
            <person name="Park H.-J."/>
            <person name="Ramirez L."/>
            <person name="Alfaro M."/>
            <person name="Sun H."/>
            <person name="Tritt A."/>
            <person name="Yoshinaga Y."/>
            <person name="Zwiers L.-H."/>
            <person name="Turgeon B."/>
            <person name="Goodwin S."/>
            <person name="Spatafora J."/>
            <person name="Crous P."/>
            <person name="Grigoriev I."/>
        </authorList>
    </citation>
    <scope>NUCLEOTIDE SEQUENCE</scope>
    <source>
        <strain evidence="2">SCOH1-5</strain>
    </source>
</reference>
<feature type="region of interest" description="Disordered" evidence="1">
    <location>
        <begin position="57"/>
        <end position="83"/>
    </location>
</feature>
<sequence>MPVDATTCKQDTPAPSRETRIAETMPLLDACRPRATSVQRTPIDQHLISMRERSISCTRATPSPGYPEYPRVRMPSSTSDRHFRTRTIPRPATCVSPVQPEERNQEYRQVRVLDRAHAIVDPYARTLASLTTLLAGRGAGTCPPARHVSRPQGASEVSYNAACGRVNCGTVRAVRGALLHDESQPSSDMQAQQRCITTLSAAASLQHTRPAVRGGLCWHPTT</sequence>
<accession>A0A6A6F7L9</accession>
<dbReference type="EMBL" id="ML992694">
    <property type="protein sequence ID" value="KAF2208427.1"/>
    <property type="molecule type" value="Genomic_DNA"/>
</dbReference>
<evidence type="ECO:0000313" key="3">
    <source>
        <dbReference type="Proteomes" id="UP000799539"/>
    </source>
</evidence>
<keyword evidence="3" id="KW-1185">Reference proteome</keyword>
<dbReference type="AlphaFoldDB" id="A0A6A6F7L9"/>
<evidence type="ECO:0000256" key="1">
    <source>
        <dbReference type="SAM" id="MobiDB-lite"/>
    </source>
</evidence>
<proteinExistence type="predicted"/>
<gene>
    <name evidence="2" type="ORF">CERZMDRAFT_87803</name>
</gene>
<name>A0A6A6F7L9_9PEZI</name>
<dbReference type="Proteomes" id="UP000799539">
    <property type="component" value="Unassembled WGS sequence"/>
</dbReference>